<sequence>MVQPKKHAGPGMGNRTTSTQPLTKKQSSAAPIKGGNKLASSVPSPPSFSSSSLSAESKKKGKAANRKDKKPRKPFNLFTFFLFVFALYSLYVCPQDYAGESSFCRGLNTYKESVVLPAFRRVVLPTYEHVVVPAFNRAMAEVVVPTYEIAKEQALDQLEKARSTEYGQKAEKFAVPAYHSARHGAEVAYRQALIPAYERIAIPTYNNVLVPAYDEGYKRVLLPTYHRVLVPAYERAWDAIAAQTAPYVLRVQQAAAPYVHQVKPYGLYVQRGYALSLELYEAAQPYGQQLWELLLQLFQLLQGLWETSRPHVEKVWDIASEHLGDARRQWVDPHVQVMWLKVLERAGRNAGEQDFQSRVTVAPAPAAETMTTEAPTHESTVAHDTKSSLVVTVTEAAATTSVVPAPTATPVLEAEEPIEEPTASVAETLSEEATSSLEPPAATPESDDIDAFLAALGLDSQEEASSVSIELEQAAAEADAPAQTVSPEEIAEKRAKLEARYQAHWEKVTSKADELAPVIRQRLLELRQAAVEDLNSLALPQALRDECDTLLGGAERYLERERTAVVDADRQVRAERFTKVVDRVQASFQDVTTGFQDGVLQTVSTARNTEVEECMAAGQQVKALAERAQADLGLDYAWLEDVTYNDWQRYHALLGIHVDFQEQLKQIQENTHPKPIADPLDTFLPELQNALKGEIVGCLLRVSKLKAAGDAVFKEKEEKEVHSEAGDLTHGGMFVGRGSEEVEEAIAKAPEEPKSVPTLEFTMVSGPTTTPEVDVPVVQSLEEKVAPSSVLPSTSATSAQEYATILPIGEPVVGDMRDFGDFHEEL</sequence>
<keyword evidence="2" id="KW-0812">Transmembrane</keyword>
<reference evidence="3 4" key="1">
    <citation type="journal article" date="2015" name="Fungal Genet. Biol.">
        <title>Evolution of novel wood decay mechanisms in Agaricales revealed by the genome sequences of Fistulina hepatica and Cylindrobasidium torrendii.</title>
        <authorList>
            <person name="Floudas D."/>
            <person name="Held B.W."/>
            <person name="Riley R."/>
            <person name="Nagy L.G."/>
            <person name="Koehler G."/>
            <person name="Ransdell A.S."/>
            <person name="Younus H."/>
            <person name="Chow J."/>
            <person name="Chiniquy J."/>
            <person name="Lipzen A."/>
            <person name="Tritt A."/>
            <person name="Sun H."/>
            <person name="Haridas S."/>
            <person name="LaButti K."/>
            <person name="Ohm R.A."/>
            <person name="Kues U."/>
            <person name="Blanchette R.A."/>
            <person name="Grigoriev I.V."/>
            <person name="Minto R.E."/>
            <person name="Hibbett D.S."/>
        </authorList>
    </citation>
    <scope>NUCLEOTIDE SEQUENCE [LARGE SCALE GENOMIC DNA]</scope>
    <source>
        <strain evidence="3 4">FP15055 ss-10</strain>
    </source>
</reference>
<keyword evidence="2" id="KW-1133">Transmembrane helix</keyword>
<organism evidence="3 4">
    <name type="scientific">Cylindrobasidium torrendii FP15055 ss-10</name>
    <dbReference type="NCBI Taxonomy" id="1314674"/>
    <lineage>
        <taxon>Eukaryota</taxon>
        <taxon>Fungi</taxon>
        <taxon>Dikarya</taxon>
        <taxon>Basidiomycota</taxon>
        <taxon>Agaricomycotina</taxon>
        <taxon>Agaricomycetes</taxon>
        <taxon>Agaricomycetidae</taxon>
        <taxon>Agaricales</taxon>
        <taxon>Marasmiineae</taxon>
        <taxon>Physalacriaceae</taxon>
        <taxon>Cylindrobasidium</taxon>
    </lineage>
</organism>
<protein>
    <submittedName>
        <fullName evidence="3">Uncharacterized protein</fullName>
    </submittedName>
</protein>
<evidence type="ECO:0000313" key="3">
    <source>
        <dbReference type="EMBL" id="KIY70126.1"/>
    </source>
</evidence>
<dbReference type="EMBL" id="KN880473">
    <property type="protein sequence ID" value="KIY70126.1"/>
    <property type="molecule type" value="Genomic_DNA"/>
</dbReference>
<dbReference type="STRING" id="1314674.A0A0D7BKI1"/>
<dbReference type="Proteomes" id="UP000054007">
    <property type="component" value="Unassembled WGS sequence"/>
</dbReference>
<feature type="region of interest" description="Disordered" evidence="1">
    <location>
        <begin position="1"/>
        <end position="69"/>
    </location>
</feature>
<dbReference type="OrthoDB" id="3260408at2759"/>
<dbReference type="AlphaFoldDB" id="A0A0D7BKI1"/>
<feature type="compositionally biased region" description="Polar residues" evidence="1">
    <location>
        <begin position="14"/>
        <end position="29"/>
    </location>
</feature>
<keyword evidence="2" id="KW-0472">Membrane</keyword>
<gene>
    <name evidence="3" type="ORF">CYLTODRAFT_442232</name>
</gene>
<evidence type="ECO:0000313" key="4">
    <source>
        <dbReference type="Proteomes" id="UP000054007"/>
    </source>
</evidence>
<evidence type="ECO:0000256" key="1">
    <source>
        <dbReference type="SAM" id="MobiDB-lite"/>
    </source>
</evidence>
<feature type="compositionally biased region" description="Low complexity" evidence="1">
    <location>
        <begin position="39"/>
        <end position="55"/>
    </location>
</feature>
<accession>A0A0D7BKI1</accession>
<feature type="region of interest" description="Disordered" evidence="1">
    <location>
        <begin position="404"/>
        <end position="445"/>
    </location>
</feature>
<feature type="compositionally biased region" description="Basic residues" evidence="1">
    <location>
        <begin position="59"/>
        <end position="69"/>
    </location>
</feature>
<evidence type="ECO:0000256" key="2">
    <source>
        <dbReference type="SAM" id="Phobius"/>
    </source>
</evidence>
<feature type="transmembrane region" description="Helical" evidence="2">
    <location>
        <begin position="75"/>
        <end position="92"/>
    </location>
</feature>
<feature type="compositionally biased region" description="Low complexity" evidence="1">
    <location>
        <begin position="423"/>
        <end position="440"/>
    </location>
</feature>
<keyword evidence="4" id="KW-1185">Reference proteome</keyword>
<proteinExistence type="predicted"/>
<name>A0A0D7BKI1_9AGAR</name>